<evidence type="ECO:0000256" key="3">
    <source>
        <dbReference type="ARBA" id="ARBA00022837"/>
    </source>
</evidence>
<comment type="subunit">
    <text evidence="2">Monomer.</text>
</comment>
<dbReference type="GO" id="GO:0030246">
    <property type="term" value="F:carbohydrate binding"/>
    <property type="evidence" value="ECO:0007669"/>
    <property type="project" value="InterPro"/>
</dbReference>
<dbReference type="PANTHER" id="PTHR11122:SF13">
    <property type="entry name" value="GLUCOSE-6-PHOSPHATE 1-EPIMERASE"/>
    <property type="match status" value="1"/>
</dbReference>
<evidence type="ECO:0000256" key="1">
    <source>
        <dbReference type="ARBA" id="ARBA00001913"/>
    </source>
</evidence>
<proteinExistence type="predicted"/>
<dbReference type="GO" id="GO:0005975">
    <property type="term" value="P:carbohydrate metabolic process"/>
    <property type="evidence" value="ECO:0007669"/>
    <property type="project" value="InterPro"/>
</dbReference>
<dbReference type="CDD" id="cd09024">
    <property type="entry name" value="Aldose_epim_lacX"/>
    <property type="match status" value="1"/>
</dbReference>
<dbReference type="InterPro" id="IPR037481">
    <property type="entry name" value="LacX"/>
</dbReference>
<dbReference type="OrthoDB" id="9795355at2"/>
<dbReference type="SUPFAM" id="SSF74650">
    <property type="entry name" value="Galactose mutarotase-like"/>
    <property type="match status" value="1"/>
</dbReference>
<dbReference type="EMBL" id="QKLU01000007">
    <property type="protein sequence ID" value="PYF71535.1"/>
    <property type="molecule type" value="Genomic_DNA"/>
</dbReference>
<evidence type="ECO:0000313" key="4">
    <source>
        <dbReference type="EMBL" id="PYF71535.1"/>
    </source>
</evidence>
<sequence length="288" mass="33146">MITLENEHIKASFLPKGAELKSLIKKDSGQQYMWNADPDYWGKTSPVLFPIVGALKNNTYNYKDSEYELSRHGFARDKEFQIQQLGNQEVLFTLKSDEQTLKNYPFEFNLGLRYRLNEDILSCSYEVHNPGASNLLFSIGGHPAFAVPLSKGEDYNDYELEFNADQVLTYYKINDNLIDHKTENITLLNRKLRLQHNLFYDDALVFKSLKSNRISLKGGQNKPGIHFSFEGFPYFGIWSAKDADFVCLEPWCGIADGIDHDQDLDKKEGIITLLPGGSWHRTWKVQPF</sequence>
<name>A0A318UAJ6_9SPHI</name>
<dbReference type="InterPro" id="IPR011013">
    <property type="entry name" value="Gal_mutarotase_sf_dom"/>
</dbReference>
<evidence type="ECO:0000256" key="2">
    <source>
        <dbReference type="ARBA" id="ARBA00011245"/>
    </source>
</evidence>
<dbReference type="Gene3D" id="2.70.98.10">
    <property type="match status" value="1"/>
</dbReference>
<evidence type="ECO:0000313" key="5">
    <source>
        <dbReference type="Proteomes" id="UP000248198"/>
    </source>
</evidence>
<dbReference type="Pfam" id="PF01263">
    <property type="entry name" value="Aldose_epim"/>
    <property type="match status" value="1"/>
</dbReference>
<keyword evidence="3" id="KW-0106">Calcium</keyword>
<dbReference type="InterPro" id="IPR008183">
    <property type="entry name" value="Aldose_1/G6P_1-epimerase"/>
</dbReference>
<comment type="caution">
    <text evidence="4">The sequence shown here is derived from an EMBL/GenBank/DDBJ whole genome shotgun (WGS) entry which is preliminary data.</text>
</comment>
<protein>
    <submittedName>
        <fullName evidence="4">Galactose mutarotase-like enzyme</fullName>
    </submittedName>
</protein>
<comment type="cofactor">
    <cofactor evidence="1">
        <name>Ca(2+)</name>
        <dbReference type="ChEBI" id="CHEBI:29108"/>
    </cofactor>
</comment>
<dbReference type="AlphaFoldDB" id="A0A318UAJ6"/>
<keyword evidence="5" id="KW-1185">Reference proteome</keyword>
<dbReference type="RefSeq" id="WP_110833680.1">
    <property type="nucleotide sequence ID" value="NZ_QKLU01000007.1"/>
</dbReference>
<organism evidence="4 5">
    <name type="scientific">Pedobacter nutrimenti</name>
    <dbReference type="NCBI Taxonomy" id="1241337"/>
    <lineage>
        <taxon>Bacteria</taxon>
        <taxon>Pseudomonadati</taxon>
        <taxon>Bacteroidota</taxon>
        <taxon>Sphingobacteriia</taxon>
        <taxon>Sphingobacteriales</taxon>
        <taxon>Sphingobacteriaceae</taxon>
        <taxon>Pedobacter</taxon>
    </lineage>
</organism>
<accession>A0A318UAJ6</accession>
<dbReference type="InterPro" id="IPR014718">
    <property type="entry name" value="GH-type_carb-bd"/>
</dbReference>
<dbReference type="Proteomes" id="UP000248198">
    <property type="component" value="Unassembled WGS sequence"/>
</dbReference>
<gene>
    <name evidence="4" type="ORF">B0O44_107150</name>
</gene>
<dbReference type="PANTHER" id="PTHR11122">
    <property type="entry name" value="APOSPORY-ASSOCIATED PROTEIN C-RELATED"/>
    <property type="match status" value="1"/>
</dbReference>
<dbReference type="GO" id="GO:0016853">
    <property type="term" value="F:isomerase activity"/>
    <property type="evidence" value="ECO:0007669"/>
    <property type="project" value="InterPro"/>
</dbReference>
<reference evidence="4 5" key="1">
    <citation type="submission" date="2018-06" db="EMBL/GenBank/DDBJ databases">
        <title>Genomic Encyclopedia of Archaeal and Bacterial Type Strains, Phase II (KMG-II): from individual species to whole genera.</title>
        <authorList>
            <person name="Goeker M."/>
        </authorList>
    </citation>
    <scope>NUCLEOTIDE SEQUENCE [LARGE SCALE GENOMIC DNA]</scope>
    <source>
        <strain evidence="4 5">DSM 27372</strain>
    </source>
</reference>